<dbReference type="EMBL" id="CM042885">
    <property type="protein sequence ID" value="KAI4364459.1"/>
    <property type="molecule type" value="Genomic_DNA"/>
</dbReference>
<keyword evidence="2" id="KW-1185">Reference proteome</keyword>
<evidence type="ECO:0000313" key="1">
    <source>
        <dbReference type="EMBL" id="KAI4364459.1"/>
    </source>
</evidence>
<sequence length="328" mass="34972">MTLDTEYNPVNVQQGRNKGVKYAVAGVASVILVAAVIGVAVSAGKGNGTPDVTGSGNGGVSASMKAVQAICAPTDYKETCVNSLSSASGNTTDPKDLIQIGFQVAINQVKKAIRNSSVVKEAANDPRTKQALNTCQDMLDYTIDDLENSLRQLGTFDVSKIDDYVSDLQVWLSGAVTFQETCLDGFENTTGDAGEKMQQVLKTSRELTSNGLAMITEISSLISSLNIPSLTRRLLSDEEGHGSFPKWVDGRKRRLLDATGSDIKADVIVAQDGSGRGPGSGMSQRAKWRGIKKITAQHVLDFTPSRFFKGDNWIRASGVPYSPGMMAV</sequence>
<dbReference type="Proteomes" id="UP001057402">
    <property type="component" value="Chromosome 6"/>
</dbReference>
<organism evidence="1 2">
    <name type="scientific">Melastoma candidum</name>
    <dbReference type="NCBI Taxonomy" id="119954"/>
    <lineage>
        <taxon>Eukaryota</taxon>
        <taxon>Viridiplantae</taxon>
        <taxon>Streptophyta</taxon>
        <taxon>Embryophyta</taxon>
        <taxon>Tracheophyta</taxon>
        <taxon>Spermatophyta</taxon>
        <taxon>Magnoliopsida</taxon>
        <taxon>eudicotyledons</taxon>
        <taxon>Gunneridae</taxon>
        <taxon>Pentapetalae</taxon>
        <taxon>rosids</taxon>
        <taxon>malvids</taxon>
        <taxon>Myrtales</taxon>
        <taxon>Melastomataceae</taxon>
        <taxon>Melastomatoideae</taxon>
        <taxon>Melastomateae</taxon>
        <taxon>Melastoma</taxon>
    </lineage>
</organism>
<reference evidence="2" key="1">
    <citation type="journal article" date="2023" name="Front. Plant Sci.">
        <title>Chromosomal-level genome assembly of Melastoma candidum provides insights into trichome evolution.</title>
        <authorList>
            <person name="Zhong Y."/>
            <person name="Wu W."/>
            <person name="Sun C."/>
            <person name="Zou P."/>
            <person name="Liu Y."/>
            <person name="Dai S."/>
            <person name="Zhou R."/>
        </authorList>
    </citation>
    <scope>NUCLEOTIDE SEQUENCE [LARGE SCALE GENOMIC DNA]</scope>
</reference>
<protein>
    <submittedName>
        <fullName evidence="1">Uncharacterized protein</fullName>
    </submittedName>
</protein>
<comment type="caution">
    <text evidence="1">The sequence shown here is derived from an EMBL/GenBank/DDBJ whole genome shotgun (WGS) entry which is preliminary data.</text>
</comment>
<evidence type="ECO:0000313" key="2">
    <source>
        <dbReference type="Proteomes" id="UP001057402"/>
    </source>
</evidence>
<gene>
    <name evidence="1" type="ORF">MLD38_020548</name>
</gene>
<accession>A0ACB9QH34</accession>
<name>A0ACB9QH34_9MYRT</name>
<proteinExistence type="predicted"/>